<keyword evidence="2" id="KW-1185">Reference proteome</keyword>
<reference evidence="1" key="1">
    <citation type="journal article" date="2023" name="Genome Biol. Evol.">
        <title>Long-read-based Genome Assembly of Drosophila gunungcola Reveals Fewer Chemosensory Genes in Flower-breeding Species.</title>
        <authorList>
            <person name="Negi A."/>
            <person name="Liao B.Y."/>
            <person name="Yeh S.D."/>
        </authorList>
    </citation>
    <scope>NUCLEOTIDE SEQUENCE</scope>
    <source>
        <strain evidence="1">Sukarami</strain>
    </source>
</reference>
<comment type="caution">
    <text evidence="1">The sequence shown here is derived from an EMBL/GenBank/DDBJ whole genome shotgun (WGS) entry which is preliminary data.</text>
</comment>
<organism evidence="1 2">
    <name type="scientific">Drosophila gunungcola</name>
    <name type="common">fruit fly</name>
    <dbReference type="NCBI Taxonomy" id="103775"/>
    <lineage>
        <taxon>Eukaryota</taxon>
        <taxon>Metazoa</taxon>
        <taxon>Ecdysozoa</taxon>
        <taxon>Arthropoda</taxon>
        <taxon>Hexapoda</taxon>
        <taxon>Insecta</taxon>
        <taxon>Pterygota</taxon>
        <taxon>Neoptera</taxon>
        <taxon>Endopterygota</taxon>
        <taxon>Diptera</taxon>
        <taxon>Brachycera</taxon>
        <taxon>Muscomorpha</taxon>
        <taxon>Ephydroidea</taxon>
        <taxon>Drosophilidae</taxon>
        <taxon>Drosophila</taxon>
        <taxon>Sophophora</taxon>
    </lineage>
</organism>
<dbReference type="AlphaFoldDB" id="A0A9P9YKI5"/>
<accession>A0A9P9YKI5</accession>
<feature type="non-terminal residue" evidence="1">
    <location>
        <position position="1"/>
    </location>
</feature>
<dbReference type="Proteomes" id="UP001059596">
    <property type="component" value="Unassembled WGS sequence"/>
</dbReference>
<dbReference type="EMBL" id="JAMKOV010000007">
    <property type="protein sequence ID" value="KAI8038551.1"/>
    <property type="molecule type" value="Genomic_DNA"/>
</dbReference>
<proteinExistence type="predicted"/>
<evidence type="ECO:0000313" key="1">
    <source>
        <dbReference type="EMBL" id="KAI8038551.1"/>
    </source>
</evidence>
<gene>
    <name evidence="1" type="ORF">M5D96_008458</name>
</gene>
<evidence type="ECO:0000313" key="2">
    <source>
        <dbReference type="Proteomes" id="UP001059596"/>
    </source>
</evidence>
<protein>
    <submittedName>
        <fullName evidence="1">Uncharacterized protein</fullName>
    </submittedName>
</protein>
<sequence length="32" mass="3766">LSLVCLLRLFNDFSINIIISFFHNLKKRCLPS</sequence>
<name>A0A9P9YKI5_9MUSC</name>